<keyword evidence="3 6" id="KW-0812">Transmembrane</keyword>
<reference evidence="8" key="1">
    <citation type="submission" date="2023-04" db="EMBL/GenBank/DDBJ databases">
        <title>Candida boidinii NBRC 10035.</title>
        <authorList>
            <person name="Ichikawa N."/>
            <person name="Sato H."/>
            <person name="Tonouchi N."/>
        </authorList>
    </citation>
    <scope>NUCLEOTIDE SEQUENCE</scope>
    <source>
        <strain evidence="8">NBRC 10035</strain>
    </source>
</reference>
<evidence type="ECO:0000256" key="6">
    <source>
        <dbReference type="SAM" id="Phobius"/>
    </source>
</evidence>
<dbReference type="Gene3D" id="1.20.144.10">
    <property type="entry name" value="Phosphatidic acid phosphatase type 2/haloperoxidase"/>
    <property type="match status" value="1"/>
</dbReference>
<evidence type="ECO:0000259" key="7">
    <source>
        <dbReference type="SMART" id="SM00014"/>
    </source>
</evidence>
<dbReference type="GO" id="GO:0008195">
    <property type="term" value="F:phosphatidate phosphatase activity"/>
    <property type="evidence" value="ECO:0007669"/>
    <property type="project" value="TreeGrafter"/>
</dbReference>
<dbReference type="PANTHER" id="PTHR10165:SF192">
    <property type="entry name" value="PHOSPHATIDIC ACID PHOSPHATASE TYPE 2_HALOPEROXIDASE DOMAIN-CONTAINING PROTEIN"/>
    <property type="match status" value="1"/>
</dbReference>
<dbReference type="CDD" id="cd03390">
    <property type="entry name" value="PAP2_containing_1_like"/>
    <property type="match status" value="1"/>
</dbReference>
<comment type="subcellular location">
    <subcellularLocation>
        <location evidence="1">Membrane</location>
        <topology evidence="1">Multi-pass membrane protein</topology>
    </subcellularLocation>
</comment>
<dbReference type="PANTHER" id="PTHR10165">
    <property type="entry name" value="LIPID PHOSPHATE PHOSPHATASE"/>
    <property type="match status" value="1"/>
</dbReference>
<evidence type="ECO:0000256" key="3">
    <source>
        <dbReference type="ARBA" id="ARBA00022692"/>
    </source>
</evidence>
<dbReference type="InterPro" id="IPR000326">
    <property type="entry name" value="PAP2/HPO"/>
</dbReference>
<feature type="transmembrane region" description="Helical" evidence="6">
    <location>
        <begin position="87"/>
        <end position="109"/>
    </location>
</feature>
<accession>A0A9W6WHF8</accession>
<sequence length="351" mass="39042">MFTYCYQLRLLIIIAISYSILVGPRISDFSVSDASLMHRYIPEPLTAVPIWLLIIEAFILPTIIIILSGLLSNNIPLVRKLWDIHCGLLAIAGATAFQLTIVCIIKNLSAVPRPDMLSRCRPTTYIRDLNNGDLNTIAVCTTPFIDILREGFRSFPSGHTSTVFTSCTIQFLFVAAKSNVFDGRGLCLKNLTAILLPMITCSYVSYSRVSDNRHFVQDIVAGRAYLPRRFGVGHLFCSVGGFWKLPEGPTTKKKFFHERCCGDDNGDSGGDGVCDHTNCEGSSKCEYLTLPKLGDMIKDTLSIPSTIKNKKIQKVQSFKNLAHFNSLSSKHNEEKGYNVNTSMRFGTSYEV</sequence>
<dbReference type="GO" id="GO:0006644">
    <property type="term" value="P:phospholipid metabolic process"/>
    <property type="evidence" value="ECO:0007669"/>
    <property type="project" value="InterPro"/>
</dbReference>
<dbReference type="AlphaFoldDB" id="A0A9W6WHF8"/>
<evidence type="ECO:0000313" key="9">
    <source>
        <dbReference type="Proteomes" id="UP001165120"/>
    </source>
</evidence>
<dbReference type="Proteomes" id="UP001165120">
    <property type="component" value="Unassembled WGS sequence"/>
</dbReference>
<name>A0A9W6WHF8_CANBO</name>
<keyword evidence="4 6" id="KW-1133">Transmembrane helix</keyword>
<organism evidence="8 9">
    <name type="scientific">Candida boidinii</name>
    <name type="common">Yeast</name>
    <dbReference type="NCBI Taxonomy" id="5477"/>
    <lineage>
        <taxon>Eukaryota</taxon>
        <taxon>Fungi</taxon>
        <taxon>Dikarya</taxon>
        <taxon>Ascomycota</taxon>
        <taxon>Saccharomycotina</taxon>
        <taxon>Pichiomycetes</taxon>
        <taxon>Pichiales</taxon>
        <taxon>Pichiaceae</taxon>
        <taxon>Ogataea</taxon>
        <taxon>Ogataea/Candida clade</taxon>
    </lineage>
</organism>
<dbReference type="SUPFAM" id="SSF48317">
    <property type="entry name" value="Acid phosphatase/Vanadium-dependent haloperoxidase"/>
    <property type="match status" value="1"/>
</dbReference>
<dbReference type="GO" id="GO:0016020">
    <property type="term" value="C:membrane"/>
    <property type="evidence" value="ECO:0007669"/>
    <property type="project" value="UniProtKB-SubCell"/>
</dbReference>
<dbReference type="InterPro" id="IPR036938">
    <property type="entry name" value="PAP2/HPO_sf"/>
</dbReference>
<evidence type="ECO:0000256" key="2">
    <source>
        <dbReference type="ARBA" id="ARBA00008816"/>
    </source>
</evidence>
<evidence type="ECO:0000256" key="1">
    <source>
        <dbReference type="ARBA" id="ARBA00004141"/>
    </source>
</evidence>
<comment type="similarity">
    <text evidence="2">Belongs to the PA-phosphatase related phosphoesterase family.</text>
</comment>
<evidence type="ECO:0000313" key="8">
    <source>
        <dbReference type="EMBL" id="GME69678.1"/>
    </source>
</evidence>
<feature type="domain" description="Phosphatidic acid phosphatase type 2/haloperoxidase" evidence="7">
    <location>
        <begin position="86"/>
        <end position="237"/>
    </location>
</feature>
<dbReference type="InterPro" id="IPR043216">
    <property type="entry name" value="PAP-like"/>
</dbReference>
<dbReference type="SMART" id="SM00014">
    <property type="entry name" value="acidPPc"/>
    <property type="match status" value="1"/>
</dbReference>
<keyword evidence="5 6" id="KW-0472">Membrane</keyword>
<proteinExistence type="inferred from homology"/>
<gene>
    <name evidence="8" type="ORF">Cboi02_000248800</name>
</gene>
<protein>
    <submittedName>
        <fullName evidence="8">Unnamed protein product</fullName>
    </submittedName>
</protein>
<keyword evidence="9" id="KW-1185">Reference proteome</keyword>
<feature type="transmembrane region" description="Helical" evidence="6">
    <location>
        <begin position="6"/>
        <end position="24"/>
    </location>
</feature>
<evidence type="ECO:0000256" key="4">
    <source>
        <dbReference type="ARBA" id="ARBA00022989"/>
    </source>
</evidence>
<dbReference type="GO" id="GO:0046839">
    <property type="term" value="P:phospholipid dephosphorylation"/>
    <property type="evidence" value="ECO:0007669"/>
    <property type="project" value="TreeGrafter"/>
</dbReference>
<dbReference type="EMBL" id="BSXN01000747">
    <property type="protein sequence ID" value="GME69678.1"/>
    <property type="molecule type" value="Genomic_DNA"/>
</dbReference>
<comment type="caution">
    <text evidence="8">The sequence shown here is derived from an EMBL/GenBank/DDBJ whole genome shotgun (WGS) entry which is preliminary data.</text>
</comment>
<dbReference type="Pfam" id="PF01569">
    <property type="entry name" value="PAP2"/>
    <property type="match status" value="1"/>
</dbReference>
<feature type="transmembrane region" description="Helical" evidence="6">
    <location>
        <begin position="45"/>
        <end position="67"/>
    </location>
</feature>
<evidence type="ECO:0000256" key="5">
    <source>
        <dbReference type="ARBA" id="ARBA00023136"/>
    </source>
</evidence>